<accession>A0ABS9WI45</accession>
<evidence type="ECO:0000313" key="8">
    <source>
        <dbReference type="EMBL" id="MCI2242547.1"/>
    </source>
</evidence>
<feature type="compositionally biased region" description="Low complexity" evidence="6">
    <location>
        <begin position="258"/>
        <end position="279"/>
    </location>
</feature>
<dbReference type="Pfam" id="PF00877">
    <property type="entry name" value="NLPC_P60"/>
    <property type="match status" value="1"/>
</dbReference>
<keyword evidence="1" id="KW-0645">Protease</keyword>
<feature type="region of interest" description="Disordered" evidence="6">
    <location>
        <begin position="209"/>
        <end position="291"/>
    </location>
</feature>
<evidence type="ECO:0000313" key="9">
    <source>
        <dbReference type="Proteomes" id="UP001430755"/>
    </source>
</evidence>
<evidence type="ECO:0000256" key="6">
    <source>
        <dbReference type="SAM" id="MobiDB-lite"/>
    </source>
</evidence>
<dbReference type="EMBL" id="JAJMLW010000003">
    <property type="protein sequence ID" value="MCI2242547.1"/>
    <property type="molecule type" value="Genomic_DNA"/>
</dbReference>
<dbReference type="Proteomes" id="UP001430755">
    <property type="component" value="Unassembled WGS sequence"/>
</dbReference>
<evidence type="ECO:0000256" key="3">
    <source>
        <dbReference type="ARBA" id="ARBA00022801"/>
    </source>
</evidence>
<evidence type="ECO:0000259" key="7">
    <source>
        <dbReference type="PROSITE" id="PS51935"/>
    </source>
</evidence>
<name>A0ABS9WI45_9ACTN</name>
<feature type="compositionally biased region" description="Gly residues" evidence="6">
    <location>
        <begin position="235"/>
        <end position="257"/>
    </location>
</feature>
<keyword evidence="5" id="KW-0175">Coiled coil</keyword>
<comment type="caution">
    <text evidence="8">The sequence shown here is derived from an EMBL/GenBank/DDBJ whole genome shotgun (WGS) entry which is preliminary data.</text>
</comment>
<dbReference type="InterPro" id="IPR000064">
    <property type="entry name" value="NLP_P60_dom"/>
</dbReference>
<dbReference type="PROSITE" id="PS51935">
    <property type="entry name" value="NLPC_P60"/>
    <property type="match status" value="1"/>
</dbReference>
<dbReference type="InterPro" id="IPR057309">
    <property type="entry name" value="PcsB_CC"/>
</dbReference>
<reference evidence="8" key="1">
    <citation type="submission" date="2021-11" db="EMBL/GenBank/DDBJ databases">
        <title>A Novel Adlercreutzia Species, isolated from a Allomyrina dichotoma larva feces.</title>
        <authorList>
            <person name="Suh M.K."/>
        </authorList>
    </citation>
    <scope>NUCLEOTIDE SEQUENCE</scope>
    <source>
        <strain evidence="8">JBNU-10</strain>
    </source>
</reference>
<organism evidence="8 9">
    <name type="scientific">Adlercreutzia faecimuris</name>
    <dbReference type="NCBI Taxonomy" id="2897341"/>
    <lineage>
        <taxon>Bacteria</taxon>
        <taxon>Bacillati</taxon>
        <taxon>Actinomycetota</taxon>
        <taxon>Coriobacteriia</taxon>
        <taxon>Eggerthellales</taxon>
        <taxon>Eggerthellaceae</taxon>
        <taxon>Adlercreutzia</taxon>
    </lineage>
</organism>
<gene>
    <name evidence="8" type="ORF">LPT13_09295</name>
</gene>
<feature type="compositionally biased region" description="Basic and acidic residues" evidence="6">
    <location>
        <begin position="210"/>
        <end position="225"/>
    </location>
</feature>
<protein>
    <submittedName>
        <fullName evidence="8">NlpC/P60 family protein</fullName>
    </submittedName>
</protein>
<dbReference type="PANTHER" id="PTHR47359:SF3">
    <property type="entry name" value="NLP_P60 DOMAIN-CONTAINING PROTEIN-RELATED"/>
    <property type="match status" value="1"/>
</dbReference>
<keyword evidence="4" id="KW-0788">Thiol protease</keyword>
<dbReference type="InterPro" id="IPR006311">
    <property type="entry name" value="TAT_signal"/>
</dbReference>
<evidence type="ECO:0000256" key="5">
    <source>
        <dbReference type="SAM" id="Coils"/>
    </source>
</evidence>
<sequence length="396" mass="41294">MSEHLPLISRRAFVGGTLAGLTLLAASPATALAAPTAAEKQAEAQSALTQLNAMSERLYQAEADYSAALSAQQQAQAKMDEAQARIDEASGQIDDLQGKLGSRARSMYRTGSATFLDLLLGATSFQAFTSNWDLLNDMNQDDADMVQQTKDLKAEVEAQKATYAEQERVAAEKAAEMEAVVAESERLVAQTQAVYDNLSAEAAELLAQEEAAREEQRRREAEAELARQQAADPTGTGGAPAAGTAGSGSSSGTGSGSSSGSSGSTGSGSSSGSSSGGSSNNNSRPQTVTGNTVVDRAYSQLGKPYSYGAVGPDSFDCSGLVGYALTGRYSRFCSTGDIIGWPRVTNPQPGDICVVHNSRRQHTGVYIGGGQMIHAPRTGDVVKVASVTSDMVYVRY</sequence>
<keyword evidence="3" id="KW-0378">Hydrolase</keyword>
<proteinExistence type="predicted"/>
<dbReference type="InterPro" id="IPR051794">
    <property type="entry name" value="PG_Endopeptidase_C40"/>
</dbReference>
<evidence type="ECO:0000256" key="1">
    <source>
        <dbReference type="ARBA" id="ARBA00022670"/>
    </source>
</evidence>
<feature type="compositionally biased region" description="Polar residues" evidence="6">
    <location>
        <begin position="280"/>
        <end position="291"/>
    </location>
</feature>
<feature type="coiled-coil region" evidence="5">
    <location>
        <begin position="37"/>
        <end position="99"/>
    </location>
</feature>
<dbReference type="PANTHER" id="PTHR47359">
    <property type="entry name" value="PEPTIDOGLYCAN DL-ENDOPEPTIDASE CWLO"/>
    <property type="match status" value="1"/>
</dbReference>
<evidence type="ECO:0000256" key="2">
    <source>
        <dbReference type="ARBA" id="ARBA00022729"/>
    </source>
</evidence>
<feature type="domain" description="NlpC/P60" evidence="7">
    <location>
        <begin position="287"/>
        <end position="396"/>
    </location>
</feature>
<evidence type="ECO:0000256" key="4">
    <source>
        <dbReference type="ARBA" id="ARBA00022807"/>
    </source>
</evidence>
<keyword evidence="2" id="KW-0732">Signal</keyword>
<dbReference type="Pfam" id="PF24568">
    <property type="entry name" value="CC_PcsB"/>
    <property type="match status" value="1"/>
</dbReference>
<dbReference type="RefSeq" id="WP_242165924.1">
    <property type="nucleotide sequence ID" value="NZ_JAJMLW010000003.1"/>
</dbReference>
<dbReference type="PROSITE" id="PS51318">
    <property type="entry name" value="TAT"/>
    <property type="match status" value="1"/>
</dbReference>
<keyword evidence="9" id="KW-1185">Reference proteome</keyword>